<dbReference type="EMBL" id="LBYC01000004">
    <property type="protein sequence ID" value="KKR43410.1"/>
    <property type="molecule type" value="Genomic_DNA"/>
</dbReference>
<evidence type="ECO:0000313" key="1">
    <source>
        <dbReference type="EMBL" id="KKR43410.1"/>
    </source>
</evidence>
<dbReference type="Proteomes" id="UP000034301">
    <property type="component" value="Unassembled WGS sequence"/>
</dbReference>
<protein>
    <submittedName>
        <fullName evidence="1">Uncharacterized protein</fullName>
    </submittedName>
</protein>
<gene>
    <name evidence="1" type="ORF">UT78_C0004G0020</name>
</gene>
<accession>A0A0G0T8J8</accession>
<reference evidence="1 2" key="1">
    <citation type="journal article" date="2015" name="Nature">
        <title>rRNA introns, odd ribosomes, and small enigmatic genomes across a large radiation of phyla.</title>
        <authorList>
            <person name="Brown C.T."/>
            <person name="Hug L.A."/>
            <person name="Thomas B.C."/>
            <person name="Sharon I."/>
            <person name="Castelle C.J."/>
            <person name="Singh A."/>
            <person name="Wilkins M.J."/>
            <person name="Williams K.H."/>
            <person name="Banfield J.F."/>
        </authorList>
    </citation>
    <scope>NUCLEOTIDE SEQUENCE [LARGE SCALE GENOMIC DNA]</scope>
</reference>
<comment type="caution">
    <text evidence="1">The sequence shown here is derived from an EMBL/GenBank/DDBJ whole genome shotgun (WGS) entry which is preliminary data.</text>
</comment>
<organism evidence="1 2">
    <name type="scientific">Candidatus Nomurabacteria bacterium GW2011_GWF2_40_12</name>
    <dbReference type="NCBI Taxonomy" id="1618776"/>
    <lineage>
        <taxon>Bacteria</taxon>
        <taxon>Candidatus Nomuraibacteriota</taxon>
    </lineage>
</organism>
<sequence>MEFKPEKTSLETVEPNEARKEEVGIVIEKAKKERLTLGKVVLSRLASLAISAIPLAGSIKMGKEIAKNKAIVGGKELKSIDKIMRGVIISSNLIFYVLLGFRFVSEDSEVNKEIHLLMLELTAFTVWLTIAQESIEGKRGVQEVIQEKFKLNFPQFLKNVRQFAEKYDMESLKEPLSVCEKIIEEYGYDNIGNLIVRANDEKLDDNK</sequence>
<name>A0A0G0T8J8_9BACT</name>
<proteinExistence type="predicted"/>
<dbReference type="AlphaFoldDB" id="A0A0G0T8J8"/>
<evidence type="ECO:0000313" key="2">
    <source>
        <dbReference type="Proteomes" id="UP000034301"/>
    </source>
</evidence>